<dbReference type="CDD" id="cd16936">
    <property type="entry name" value="HATPase_RsbW-like"/>
    <property type="match status" value="1"/>
</dbReference>
<dbReference type="RefSeq" id="WP_219534217.1">
    <property type="nucleotide sequence ID" value="NZ_JAHKRM010000021.1"/>
</dbReference>
<dbReference type="InterPro" id="IPR003594">
    <property type="entry name" value="HATPase_dom"/>
</dbReference>
<keyword evidence="3" id="KW-1185">Reference proteome</keyword>
<dbReference type="PANTHER" id="PTHR35526">
    <property type="entry name" value="ANTI-SIGMA-F FACTOR RSBW-RELATED"/>
    <property type="match status" value="1"/>
</dbReference>
<evidence type="ECO:0000259" key="1">
    <source>
        <dbReference type="Pfam" id="PF13581"/>
    </source>
</evidence>
<feature type="domain" description="Histidine kinase/HSP90-like ATPase" evidence="1">
    <location>
        <begin position="17"/>
        <end position="111"/>
    </location>
</feature>
<evidence type="ECO:0000313" key="3">
    <source>
        <dbReference type="Proteomes" id="UP001597097"/>
    </source>
</evidence>
<dbReference type="Proteomes" id="UP001597097">
    <property type="component" value="Unassembled WGS sequence"/>
</dbReference>
<dbReference type="GO" id="GO:0005524">
    <property type="term" value="F:ATP binding"/>
    <property type="evidence" value="ECO:0007669"/>
    <property type="project" value="UniProtKB-KW"/>
</dbReference>
<dbReference type="InterPro" id="IPR050267">
    <property type="entry name" value="Anti-sigma-factor_SerPK"/>
</dbReference>
<gene>
    <name evidence="2" type="ORF">ACFSJ0_21870</name>
</gene>
<proteinExistence type="predicted"/>
<protein>
    <submittedName>
        <fullName evidence="2">ATP-binding protein</fullName>
    </submittedName>
</protein>
<name>A0ABW4GAI0_9ACTN</name>
<dbReference type="PANTHER" id="PTHR35526:SF3">
    <property type="entry name" value="ANTI-SIGMA-F FACTOR RSBW"/>
    <property type="match status" value="1"/>
</dbReference>
<keyword evidence="2" id="KW-0547">Nucleotide-binding</keyword>
<organism evidence="2 3">
    <name type="scientific">Nonomuraea guangzhouensis</name>
    <dbReference type="NCBI Taxonomy" id="1291555"/>
    <lineage>
        <taxon>Bacteria</taxon>
        <taxon>Bacillati</taxon>
        <taxon>Actinomycetota</taxon>
        <taxon>Actinomycetes</taxon>
        <taxon>Streptosporangiales</taxon>
        <taxon>Streptosporangiaceae</taxon>
        <taxon>Nonomuraea</taxon>
    </lineage>
</organism>
<reference evidence="3" key="1">
    <citation type="journal article" date="2019" name="Int. J. Syst. Evol. Microbiol.">
        <title>The Global Catalogue of Microorganisms (GCM) 10K type strain sequencing project: providing services to taxonomists for standard genome sequencing and annotation.</title>
        <authorList>
            <consortium name="The Broad Institute Genomics Platform"/>
            <consortium name="The Broad Institute Genome Sequencing Center for Infectious Disease"/>
            <person name="Wu L."/>
            <person name="Ma J."/>
        </authorList>
    </citation>
    <scope>NUCLEOTIDE SEQUENCE [LARGE SCALE GENOMIC DNA]</scope>
    <source>
        <strain evidence="3">CGMCC 1.15399</strain>
    </source>
</reference>
<evidence type="ECO:0000313" key="2">
    <source>
        <dbReference type="EMBL" id="MFD1539717.1"/>
    </source>
</evidence>
<accession>A0ABW4GAI0</accession>
<comment type="caution">
    <text evidence="2">The sequence shown here is derived from an EMBL/GenBank/DDBJ whole genome shotgun (WGS) entry which is preliminary data.</text>
</comment>
<dbReference type="EMBL" id="JBHUCM010000017">
    <property type="protein sequence ID" value="MFD1539717.1"/>
    <property type="molecule type" value="Genomic_DNA"/>
</dbReference>
<keyword evidence="2" id="KW-0067">ATP-binding</keyword>
<sequence length="157" mass="16576">MKERFLGEVVLPGVAHSVAVARHCVGEMLAAAGHRGVEDVQLIVSELAGNALVHTASGLYGGVVTVEVVAIDAEIVRVEVTDDGADTVPRVRVSGDDDCHGRGLWLVEQVSLKWGVRLLGAGQRAVWAEVFTGQVVPGCAGKGMMAGVARREREVER</sequence>
<dbReference type="Pfam" id="PF13581">
    <property type="entry name" value="HATPase_c_2"/>
    <property type="match status" value="1"/>
</dbReference>